<name>A0ABV9HJ86_9MICO</name>
<evidence type="ECO:0000313" key="2">
    <source>
        <dbReference type="Proteomes" id="UP001596011"/>
    </source>
</evidence>
<sequence>MPPSTTSSVLEGIETSICRQYGEHSPHTAYPDTTADGEYTAVVDQPALPGAIETATFRVCRGAAVDLSDRWAFFDDLAPAAAFVRAGRTSNMMASWDLFEAAEVRAFCARHHREEAALLLGRQVYERSEIHAHAARFAAATSARTHAASWLGALLRHSPAR</sequence>
<dbReference type="Proteomes" id="UP001596011">
    <property type="component" value="Unassembled WGS sequence"/>
</dbReference>
<protein>
    <submittedName>
        <fullName evidence="1">Uncharacterized protein</fullName>
    </submittedName>
</protein>
<dbReference type="RefSeq" id="WP_377137285.1">
    <property type="nucleotide sequence ID" value="NZ_JBHSFI010000005.1"/>
</dbReference>
<dbReference type="EMBL" id="JBHSFI010000005">
    <property type="protein sequence ID" value="MFC4629994.1"/>
    <property type="molecule type" value="Genomic_DNA"/>
</dbReference>
<comment type="caution">
    <text evidence="1">The sequence shown here is derived from an EMBL/GenBank/DDBJ whole genome shotgun (WGS) entry which is preliminary data.</text>
</comment>
<keyword evidence="2" id="KW-1185">Reference proteome</keyword>
<reference evidence="2" key="1">
    <citation type="journal article" date="2019" name="Int. J. Syst. Evol. Microbiol.">
        <title>The Global Catalogue of Microorganisms (GCM) 10K type strain sequencing project: providing services to taxonomists for standard genome sequencing and annotation.</title>
        <authorList>
            <consortium name="The Broad Institute Genomics Platform"/>
            <consortium name="The Broad Institute Genome Sequencing Center for Infectious Disease"/>
            <person name="Wu L."/>
            <person name="Ma J."/>
        </authorList>
    </citation>
    <scope>NUCLEOTIDE SEQUENCE [LARGE SCALE GENOMIC DNA]</scope>
    <source>
        <strain evidence="2">CCUG 42722</strain>
    </source>
</reference>
<gene>
    <name evidence="1" type="ORF">ACFO6V_17220</name>
</gene>
<organism evidence="1 2">
    <name type="scientific">Promicromonospora alba</name>
    <dbReference type="NCBI Taxonomy" id="1616110"/>
    <lineage>
        <taxon>Bacteria</taxon>
        <taxon>Bacillati</taxon>
        <taxon>Actinomycetota</taxon>
        <taxon>Actinomycetes</taxon>
        <taxon>Micrococcales</taxon>
        <taxon>Promicromonosporaceae</taxon>
        <taxon>Promicromonospora</taxon>
    </lineage>
</organism>
<evidence type="ECO:0000313" key="1">
    <source>
        <dbReference type="EMBL" id="MFC4629994.1"/>
    </source>
</evidence>
<accession>A0ABV9HJ86</accession>
<proteinExistence type="predicted"/>